<dbReference type="SUPFAM" id="SSF57716">
    <property type="entry name" value="Glucocorticoid receptor-like (DNA-binding domain)"/>
    <property type="match status" value="1"/>
</dbReference>
<sequence>MSESTTKSTIKKRHYCCICSNYGGKIVNERCVKLHRFPTEDNLRKLWIKRLKSVSPNFVSNLKNDRLCSAHFANGKYTKENPVPCVFIINNKEKIFKLSKVESSESTFTCSDEGQDVENEEEYVGPDCMLITSSVSEFASKKFHDYAGKIEFTVQKMLNKDIQTDMVGVSCSTQTEGTSSVSISKCSVSTQTDFITP</sequence>
<proteinExistence type="predicted"/>
<organism evidence="7 8">
    <name type="scientific">Lottia gigantea</name>
    <name type="common">Giant owl limpet</name>
    <dbReference type="NCBI Taxonomy" id="225164"/>
    <lineage>
        <taxon>Eukaryota</taxon>
        <taxon>Metazoa</taxon>
        <taxon>Spiralia</taxon>
        <taxon>Lophotrochozoa</taxon>
        <taxon>Mollusca</taxon>
        <taxon>Gastropoda</taxon>
        <taxon>Patellogastropoda</taxon>
        <taxon>Lottioidea</taxon>
        <taxon>Lottiidae</taxon>
        <taxon>Lottia</taxon>
    </lineage>
</organism>
<dbReference type="CTD" id="20238542"/>
<dbReference type="KEGG" id="lgi:LOTGIDRAFT_160946"/>
<keyword evidence="3" id="KW-0862">Zinc</keyword>
<dbReference type="HOGENOM" id="CLU_1385604_0_0_1"/>
<dbReference type="GO" id="GO:0008270">
    <property type="term" value="F:zinc ion binding"/>
    <property type="evidence" value="ECO:0007669"/>
    <property type="project" value="UniProtKB-KW"/>
</dbReference>
<dbReference type="OMA" id="CAIQTEV"/>
<dbReference type="InterPro" id="IPR006612">
    <property type="entry name" value="THAP_Znf"/>
</dbReference>
<accession>V3ZTD6</accession>
<dbReference type="Pfam" id="PF05485">
    <property type="entry name" value="THAP"/>
    <property type="match status" value="1"/>
</dbReference>
<evidence type="ECO:0000256" key="5">
    <source>
        <dbReference type="PROSITE-ProRule" id="PRU00309"/>
    </source>
</evidence>
<keyword evidence="1" id="KW-0479">Metal-binding</keyword>
<dbReference type="Proteomes" id="UP000030746">
    <property type="component" value="Unassembled WGS sequence"/>
</dbReference>
<evidence type="ECO:0000256" key="3">
    <source>
        <dbReference type="ARBA" id="ARBA00022833"/>
    </source>
</evidence>
<keyword evidence="8" id="KW-1185">Reference proteome</keyword>
<dbReference type="Gene3D" id="6.20.210.20">
    <property type="entry name" value="THAP domain"/>
    <property type="match status" value="1"/>
</dbReference>
<dbReference type="InterPro" id="IPR038441">
    <property type="entry name" value="THAP_Znf_sf"/>
</dbReference>
<evidence type="ECO:0000313" key="7">
    <source>
        <dbReference type="EMBL" id="ESO94713.1"/>
    </source>
</evidence>
<dbReference type="AlphaFoldDB" id="V3ZTD6"/>
<dbReference type="SMART" id="SM00980">
    <property type="entry name" value="THAP"/>
    <property type="match status" value="1"/>
</dbReference>
<dbReference type="EMBL" id="KB201750">
    <property type="protein sequence ID" value="ESO94713.1"/>
    <property type="molecule type" value="Genomic_DNA"/>
</dbReference>
<dbReference type="PROSITE" id="PS50950">
    <property type="entry name" value="ZF_THAP"/>
    <property type="match status" value="1"/>
</dbReference>
<dbReference type="RefSeq" id="XP_009054454.1">
    <property type="nucleotide sequence ID" value="XM_009056206.1"/>
</dbReference>
<feature type="domain" description="THAP-type" evidence="6">
    <location>
        <begin position="10"/>
        <end position="87"/>
    </location>
</feature>
<keyword evidence="2 5" id="KW-0863">Zinc-finger</keyword>
<evidence type="ECO:0000313" key="8">
    <source>
        <dbReference type="Proteomes" id="UP000030746"/>
    </source>
</evidence>
<evidence type="ECO:0000259" key="6">
    <source>
        <dbReference type="PROSITE" id="PS50950"/>
    </source>
</evidence>
<name>V3ZTD6_LOTGI</name>
<evidence type="ECO:0000256" key="4">
    <source>
        <dbReference type="ARBA" id="ARBA00023125"/>
    </source>
</evidence>
<reference evidence="7 8" key="1">
    <citation type="journal article" date="2013" name="Nature">
        <title>Insights into bilaterian evolution from three spiralian genomes.</title>
        <authorList>
            <person name="Simakov O."/>
            <person name="Marletaz F."/>
            <person name="Cho S.J."/>
            <person name="Edsinger-Gonzales E."/>
            <person name="Havlak P."/>
            <person name="Hellsten U."/>
            <person name="Kuo D.H."/>
            <person name="Larsson T."/>
            <person name="Lv J."/>
            <person name="Arendt D."/>
            <person name="Savage R."/>
            <person name="Osoegawa K."/>
            <person name="de Jong P."/>
            <person name="Grimwood J."/>
            <person name="Chapman J.A."/>
            <person name="Shapiro H."/>
            <person name="Aerts A."/>
            <person name="Otillar R.P."/>
            <person name="Terry A.Y."/>
            <person name="Boore J.L."/>
            <person name="Grigoriev I.V."/>
            <person name="Lindberg D.R."/>
            <person name="Seaver E.C."/>
            <person name="Weisblat D.A."/>
            <person name="Putnam N.H."/>
            <person name="Rokhsar D.S."/>
        </authorList>
    </citation>
    <scope>NUCLEOTIDE SEQUENCE [LARGE SCALE GENOMIC DNA]</scope>
</reference>
<keyword evidence="4 5" id="KW-0238">DNA-binding</keyword>
<evidence type="ECO:0000256" key="2">
    <source>
        <dbReference type="ARBA" id="ARBA00022771"/>
    </source>
</evidence>
<protein>
    <recommendedName>
        <fullName evidence="6">THAP-type domain-containing protein</fullName>
    </recommendedName>
</protein>
<dbReference type="GO" id="GO:0003677">
    <property type="term" value="F:DNA binding"/>
    <property type="evidence" value="ECO:0007669"/>
    <property type="project" value="UniProtKB-UniRule"/>
</dbReference>
<gene>
    <name evidence="7" type="ORF">LOTGIDRAFT_160946</name>
</gene>
<evidence type="ECO:0000256" key="1">
    <source>
        <dbReference type="ARBA" id="ARBA00022723"/>
    </source>
</evidence>
<dbReference type="GeneID" id="20238542"/>
<dbReference type="OrthoDB" id="6152881at2759"/>